<dbReference type="OrthoDB" id="10031947at2759"/>
<dbReference type="Gene3D" id="3.40.470.10">
    <property type="entry name" value="Uracil-DNA glycosylase-like domain"/>
    <property type="match status" value="1"/>
</dbReference>
<dbReference type="InterPro" id="IPR018085">
    <property type="entry name" value="Ura-DNA_Glyclase_AS"/>
</dbReference>
<feature type="compositionally biased region" description="Basic and acidic residues" evidence="9">
    <location>
        <begin position="343"/>
        <end position="354"/>
    </location>
</feature>
<reference evidence="10 11" key="1">
    <citation type="journal article" date="2016" name="Sci. Rep.">
        <title>Draft genome sequencing and secretome analysis of fungal phytopathogen Ascochyta rabiei provides insight into the necrotrophic effector repertoire.</title>
        <authorList>
            <person name="Verma S."/>
            <person name="Gazara R.K."/>
            <person name="Nizam S."/>
            <person name="Parween S."/>
            <person name="Chattopadhyay D."/>
            <person name="Verma P.K."/>
        </authorList>
    </citation>
    <scope>NUCLEOTIDE SEQUENCE [LARGE SCALE GENOMIC DNA]</scope>
    <source>
        <strain evidence="10 11">ArDII</strain>
    </source>
</reference>
<dbReference type="PANTHER" id="PTHR11264:SF0">
    <property type="entry name" value="URACIL-DNA GLYCOSYLASE"/>
    <property type="match status" value="1"/>
</dbReference>
<dbReference type="NCBIfam" id="NF003589">
    <property type="entry name" value="PRK05254.1-2"/>
    <property type="match status" value="1"/>
</dbReference>
<name>A0A163K1R7_DIDRA</name>
<feature type="active site" description="Proton acceptor" evidence="7">
    <location>
        <position position="132"/>
    </location>
</feature>
<sequence>MSLKRKAAEAATDATKKPKPNGSITAFFGAPKPSPNANTSSAAAAKFDRDAWVSKLTDEQKELLQLELDTLHESWLSHLKDVLVNPQFLELKRFLKKELSSGKTVFPPMRDVYSWSRHTPLNTVKVVITGQDPYHGPNQAHGLSFSVRPPTPAPPSLQNIYKALKKDYPDYQPPPKKGGLLTPWADRGVLLLNTCLTVRRGEANSHQGKGWELLTQKVIDTVVKVRNNGVVFMAWGSPAQKRTVGIPVDKHLILKSVHPSPLSAMRGFFDCHHFTKANEWLVQRYGKDGGIDWDLNVDPEDVVEPSKTGQPTDPKDKLQSKGSPSAKENEAPSQATNALQSKTMEDSGGDKTADPEAEIDSDEEAALREAGL</sequence>
<dbReference type="AlphaFoldDB" id="A0A163K1R7"/>
<dbReference type="CDD" id="cd10027">
    <property type="entry name" value="UDG-F1-like"/>
    <property type="match status" value="1"/>
</dbReference>
<keyword evidence="5 7" id="KW-0234">DNA repair</keyword>
<dbReference type="Pfam" id="PF03167">
    <property type="entry name" value="UDG"/>
    <property type="match status" value="1"/>
</dbReference>
<comment type="similarity">
    <text evidence="1 7 8">Belongs to the uracil-DNA glycosylase (UDG) superfamily. UNG family.</text>
</comment>
<evidence type="ECO:0000256" key="4">
    <source>
        <dbReference type="ARBA" id="ARBA00023128"/>
    </source>
</evidence>
<evidence type="ECO:0000256" key="2">
    <source>
        <dbReference type="ARBA" id="ARBA00022763"/>
    </source>
</evidence>
<comment type="catalytic activity">
    <reaction evidence="7 8">
        <text>Hydrolyzes single-stranded DNA or mismatched double-stranded DNA and polynucleotides, releasing free uracil.</text>
        <dbReference type="EC" id="3.2.2.27"/>
    </reaction>
</comment>
<feature type="compositionally biased region" description="Acidic residues" evidence="9">
    <location>
        <begin position="355"/>
        <end position="364"/>
    </location>
</feature>
<feature type="region of interest" description="Disordered" evidence="9">
    <location>
        <begin position="1"/>
        <end position="42"/>
    </location>
</feature>
<dbReference type="NCBIfam" id="NF003588">
    <property type="entry name" value="PRK05254.1-1"/>
    <property type="match status" value="1"/>
</dbReference>
<dbReference type="NCBIfam" id="TIGR00628">
    <property type="entry name" value="ung"/>
    <property type="match status" value="1"/>
</dbReference>
<comment type="function">
    <text evidence="7 8">Excises uracil residues from the DNA which can arise as a result of misincorporation of dUMP residues by DNA polymerase or due to deamination of cytosine.</text>
</comment>
<dbReference type="EMBL" id="JYNV01000098">
    <property type="protein sequence ID" value="KZM26725.1"/>
    <property type="molecule type" value="Genomic_DNA"/>
</dbReference>
<dbReference type="FunFam" id="3.40.470.10:FF:000007">
    <property type="entry name" value="Uracil-DNA glycosylase"/>
    <property type="match status" value="1"/>
</dbReference>
<dbReference type="NCBIfam" id="NF003591">
    <property type="entry name" value="PRK05254.1-4"/>
    <property type="match status" value="1"/>
</dbReference>
<keyword evidence="6 7" id="KW-0539">Nucleus</keyword>
<dbReference type="InterPro" id="IPR002043">
    <property type="entry name" value="UDG_fam1"/>
</dbReference>
<keyword evidence="3 7" id="KW-0378">Hydrolase</keyword>
<keyword evidence="11" id="KW-1185">Reference proteome</keyword>
<dbReference type="SMART" id="SM00987">
    <property type="entry name" value="UreE_C"/>
    <property type="match status" value="1"/>
</dbReference>
<feature type="compositionally biased region" description="Polar residues" evidence="9">
    <location>
        <begin position="331"/>
        <end position="342"/>
    </location>
</feature>
<evidence type="ECO:0000256" key="8">
    <source>
        <dbReference type="RuleBase" id="RU003780"/>
    </source>
</evidence>
<dbReference type="InterPro" id="IPR036895">
    <property type="entry name" value="Uracil-DNA_glycosylase-like_sf"/>
</dbReference>
<dbReference type="SUPFAM" id="SSF52141">
    <property type="entry name" value="Uracil-DNA glycosylase-like"/>
    <property type="match status" value="1"/>
</dbReference>
<keyword evidence="4 7" id="KW-0496">Mitochondrion</keyword>
<evidence type="ECO:0000256" key="7">
    <source>
        <dbReference type="HAMAP-Rule" id="MF_03166"/>
    </source>
</evidence>
<evidence type="ECO:0000256" key="5">
    <source>
        <dbReference type="ARBA" id="ARBA00023204"/>
    </source>
</evidence>
<dbReference type="NCBIfam" id="NF003592">
    <property type="entry name" value="PRK05254.1-5"/>
    <property type="match status" value="1"/>
</dbReference>
<dbReference type="STRING" id="5454.A0A163K1R7"/>
<accession>A0A163K1R7</accession>
<dbReference type="InterPro" id="IPR005122">
    <property type="entry name" value="Uracil-DNA_glycosylase-like"/>
</dbReference>
<comment type="caution">
    <text evidence="10">The sequence shown here is derived from an EMBL/GenBank/DDBJ whole genome shotgun (WGS) entry which is preliminary data.</text>
</comment>
<dbReference type="EC" id="3.2.2.27" evidence="7 8"/>
<dbReference type="GO" id="GO:0005739">
    <property type="term" value="C:mitochondrion"/>
    <property type="evidence" value="ECO:0007669"/>
    <property type="project" value="UniProtKB-SubCell"/>
</dbReference>
<dbReference type="HAMAP" id="MF_00148">
    <property type="entry name" value="UDG"/>
    <property type="match status" value="1"/>
</dbReference>
<dbReference type="Proteomes" id="UP000076837">
    <property type="component" value="Unassembled WGS sequence"/>
</dbReference>
<evidence type="ECO:0000313" key="11">
    <source>
        <dbReference type="Proteomes" id="UP000076837"/>
    </source>
</evidence>
<evidence type="ECO:0000256" key="9">
    <source>
        <dbReference type="SAM" id="MobiDB-lite"/>
    </source>
</evidence>
<protein>
    <recommendedName>
        <fullName evidence="7 8">Uracil-DNA glycosylase</fullName>
        <shortName evidence="7">UDG</shortName>
        <ecNumber evidence="7 8">3.2.2.27</ecNumber>
    </recommendedName>
</protein>
<evidence type="ECO:0000256" key="1">
    <source>
        <dbReference type="ARBA" id="ARBA00008184"/>
    </source>
</evidence>
<dbReference type="GO" id="GO:0005634">
    <property type="term" value="C:nucleus"/>
    <property type="evidence" value="ECO:0007669"/>
    <property type="project" value="UniProtKB-SubCell"/>
</dbReference>
<keyword evidence="2 7" id="KW-0227">DNA damage</keyword>
<evidence type="ECO:0000313" key="10">
    <source>
        <dbReference type="EMBL" id="KZM26725.1"/>
    </source>
</evidence>
<dbReference type="PANTHER" id="PTHR11264">
    <property type="entry name" value="URACIL-DNA GLYCOSYLASE"/>
    <property type="match status" value="1"/>
</dbReference>
<organism evidence="10 11">
    <name type="scientific">Didymella rabiei</name>
    <name type="common">Chickpea ascochyta blight fungus</name>
    <name type="synonym">Mycosphaerella rabiei</name>
    <dbReference type="NCBI Taxonomy" id="5454"/>
    <lineage>
        <taxon>Eukaryota</taxon>
        <taxon>Fungi</taxon>
        <taxon>Dikarya</taxon>
        <taxon>Ascomycota</taxon>
        <taxon>Pezizomycotina</taxon>
        <taxon>Dothideomycetes</taxon>
        <taxon>Pleosporomycetidae</taxon>
        <taxon>Pleosporales</taxon>
        <taxon>Pleosporineae</taxon>
        <taxon>Didymellaceae</taxon>
        <taxon>Ascochyta</taxon>
    </lineage>
</organism>
<dbReference type="PROSITE" id="PS00130">
    <property type="entry name" value="U_DNA_GLYCOSYLASE"/>
    <property type="match status" value="1"/>
</dbReference>
<dbReference type="SMART" id="SM00986">
    <property type="entry name" value="UDG"/>
    <property type="match status" value="1"/>
</dbReference>
<evidence type="ECO:0000256" key="6">
    <source>
        <dbReference type="ARBA" id="ARBA00023242"/>
    </source>
</evidence>
<comment type="subcellular location">
    <subcellularLocation>
        <location evidence="7">Mitochondrion</location>
    </subcellularLocation>
    <subcellularLocation>
        <location evidence="7">Nucleus</location>
    </subcellularLocation>
</comment>
<dbReference type="GO" id="GO:0097510">
    <property type="term" value="P:base-excision repair, AP site formation via deaminated base removal"/>
    <property type="evidence" value="ECO:0007669"/>
    <property type="project" value="TreeGrafter"/>
</dbReference>
<dbReference type="GO" id="GO:0004844">
    <property type="term" value="F:uracil DNA N-glycosylase activity"/>
    <property type="evidence" value="ECO:0007669"/>
    <property type="project" value="UniProtKB-UniRule"/>
</dbReference>
<proteinExistence type="inferred from homology"/>
<gene>
    <name evidence="7 10" type="primary">UNG1</name>
    <name evidence="10" type="ORF">ST47_g2130</name>
</gene>
<evidence type="ECO:0000256" key="3">
    <source>
        <dbReference type="ARBA" id="ARBA00022801"/>
    </source>
</evidence>
<feature type="region of interest" description="Disordered" evidence="9">
    <location>
        <begin position="297"/>
        <end position="372"/>
    </location>
</feature>